<name>A0A5J4RW28_9ZZZZ</name>
<reference evidence="11" key="1">
    <citation type="submission" date="2019-03" db="EMBL/GenBank/DDBJ databases">
        <title>Single cell metagenomics reveals metabolic interactions within the superorganism composed of flagellate Streblomastix strix and complex community of Bacteroidetes bacteria on its surface.</title>
        <authorList>
            <person name="Treitli S.C."/>
            <person name="Kolisko M."/>
            <person name="Husnik F."/>
            <person name="Keeling P."/>
            <person name="Hampl V."/>
        </authorList>
    </citation>
    <scope>NUCLEOTIDE SEQUENCE</scope>
    <source>
        <strain evidence="11">STM</strain>
    </source>
</reference>
<keyword evidence="6" id="KW-0426">Late protein</keyword>
<evidence type="ECO:0000256" key="7">
    <source>
        <dbReference type="ARBA" id="ARBA00033120"/>
    </source>
</evidence>
<keyword evidence="5" id="KW-0946">Virion</keyword>
<dbReference type="GO" id="GO:0006260">
    <property type="term" value="P:DNA replication"/>
    <property type="evidence" value="ECO:0007669"/>
    <property type="project" value="UniProtKB-KW"/>
</dbReference>
<keyword evidence="4" id="KW-0235">DNA replication</keyword>
<dbReference type="GO" id="GO:0016994">
    <property type="term" value="F:precorrin-6A reductase activity"/>
    <property type="evidence" value="ECO:0007669"/>
    <property type="project" value="InterPro"/>
</dbReference>
<dbReference type="InterPro" id="IPR041607">
    <property type="entry name" value="HU-HIG"/>
</dbReference>
<comment type="subunit">
    <text evidence="2">Homodimer.</text>
</comment>
<evidence type="ECO:0000256" key="5">
    <source>
        <dbReference type="ARBA" id="ARBA00022844"/>
    </source>
</evidence>
<dbReference type="InterPro" id="IPR010992">
    <property type="entry name" value="IHF-like_DNA-bd_dom_sf"/>
</dbReference>
<proteinExistence type="predicted"/>
<comment type="subcellular location">
    <subcellularLocation>
        <location evidence="1">Virion</location>
    </subcellularLocation>
</comment>
<evidence type="ECO:0000256" key="2">
    <source>
        <dbReference type="ARBA" id="ARBA00011738"/>
    </source>
</evidence>
<dbReference type="GO" id="GO:0044423">
    <property type="term" value="C:virion component"/>
    <property type="evidence" value="ECO:0007669"/>
    <property type="project" value="UniProtKB-KW"/>
</dbReference>
<dbReference type="UniPathway" id="UPA00148"/>
<dbReference type="Pfam" id="PF02571">
    <property type="entry name" value="CbiJ"/>
    <property type="match status" value="1"/>
</dbReference>
<comment type="caution">
    <text evidence="11">The sequence shown here is derived from an EMBL/GenBank/DDBJ whole genome shotgun (WGS) entry which is preliminary data.</text>
</comment>
<gene>
    <name evidence="11" type="ORF">EZS27_013929</name>
</gene>
<evidence type="ECO:0000259" key="10">
    <source>
        <dbReference type="Pfam" id="PF18291"/>
    </source>
</evidence>
<evidence type="ECO:0000256" key="3">
    <source>
        <dbReference type="ARBA" id="ARBA00016145"/>
    </source>
</evidence>
<evidence type="ECO:0000256" key="4">
    <source>
        <dbReference type="ARBA" id="ARBA00022705"/>
    </source>
</evidence>
<protein>
    <recommendedName>
        <fullName evidence="3">Viral histone-like protein</fullName>
    </recommendedName>
    <alternativeName>
        <fullName evidence="8">DNA-binding protein pA104R</fullName>
    </alternativeName>
    <alternativeName>
        <fullName evidence="7">pA104R</fullName>
    </alternativeName>
</protein>
<evidence type="ECO:0000256" key="9">
    <source>
        <dbReference type="ARBA" id="ARBA00046140"/>
    </source>
</evidence>
<evidence type="ECO:0000256" key="8">
    <source>
        <dbReference type="ARBA" id="ARBA00033227"/>
    </source>
</evidence>
<dbReference type="SUPFAM" id="SSF47729">
    <property type="entry name" value="IHF-like DNA-binding proteins"/>
    <property type="match status" value="1"/>
</dbReference>
<dbReference type="PANTHER" id="PTHR33175">
    <property type="entry name" value="DNA-BINDING PROTEIN HU"/>
    <property type="match status" value="1"/>
</dbReference>
<dbReference type="PANTHER" id="PTHR33175:SF13">
    <property type="entry name" value="HISTONE-LIKE PROTEIN"/>
    <property type="match status" value="1"/>
</dbReference>
<dbReference type="GO" id="GO:0003677">
    <property type="term" value="F:DNA binding"/>
    <property type="evidence" value="ECO:0007669"/>
    <property type="project" value="InterPro"/>
</dbReference>
<dbReference type="Pfam" id="PF18291">
    <property type="entry name" value="HU-HIG"/>
    <property type="match status" value="1"/>
</dbReference>
<dbReference type="Gene3D" id="4.10.520.10">
    <property type="entry name" value="IHF-like DNA-binding proteins"/>
    <property type="match status" value="1"/>
</dbReference>
<evidence type="ECO:0000256" key="6">
    <source>
        <dbReference type="ARBA" id="ARBA00022921"/>
    </source>
</evidence>
<accession>A0A5J4RW28</accession>
<comment type="function">
    <text evidence="9">DNA-binding protein that plays a critical role in nucleoid compaction, genome replication and DNA replication and transcription. Binds to both ssDNA and dsDNA with a binding site covering about 15 nucleotides. Displays DNA-supercoiling activity only when associated with the viral DNA topoisomerase 2.</text>
</comment>
<dbReference type="AlphaFoldDB" id="A0A5J4RW28"/>
<organism evidence="11">
    <name type="scientific">termite gut metagenome</name>
    <dbReference type="NCBI Taxonomy" id="433724"/>
    <lineage>
        <taxon>unclassified sequences</taxon>
        <taxon>metagenomes</taxon>
        <taxon>organismal metagenomes</taxon>
    </lineage>
</organism>
<evidence type="ECO:0000256" key="1">
    <source>
        <dbReference type="ARBA" id="ARBA00004328"/>
    </source>
</evidence>
<evidence type="ECO:0000313" key="11">
    <source>
        <dbReference type="EMBL" id="KAA6338024.1"/>
    </source>
</evidence>
<dbReference type="GO" id="GO:0005829">
    <property type="term" value="C:cytosol"/>
    <property type="evidence" value="ECO:0007669"/>
    <property type="project" value="TreeGrafter"/>
</dbReference>
<dbReference type="InterPro" id="IPR003723">
    <property type="entry name" value="Precorrin-6x_reduct"/>
</dbReference>
<dbReference type="EMBL" id="SNRY01000649">
    <property type="protein sequence ID" value="KAA6338024.1"/>
    <property type="molecule type" value="Genomic_DNA"/>
</dbReference>
<dbReference type="InterPro" id="IPR000119">
    <property type="entry name" value="Hist_DNA-bd"/>
</dbReference>
<feature type="domain" description="HU" evidence="10">
    <location>
        <begin position="31"/>
        <end position="122"/>
    </location>
</feature>
<dbReference type="GO" id="GO:0009236">
    <property type="term" value="P:cobalamin biosynthetic process"/>
    <property type="evidence" value="ECO:0007669"/>
    <property type="project" value="UniProtKB-UniPathway"/>
</dbReference>
<sequence length="386" mass="42818">MAVQIHRYLRRKVAADPTSPMVYHLKQVPGTSQTHTIKNLAEAIEKKSSLTTEDVIHATSALVREIKEVLLRGDRVKIDGFGIFSLTFNATEVETEKECTIKTINKVNIRFRTDNALRLANESTSGTHGSNDVKFELAPHAGGKANVRKKTEIPVCGGTAEGRKAVAVCDEAAKPYCYSTKGNGQKGNSAHGIHLTGGLEEKENNNDRLLALTGVNTISQLKPYWENHSCWSRIPNRDESRSIAAKEQFPSDKRIYYQQREDDTLLLGTLKPEAIITKESGESGGLNEKSKAANRLHSTVLVVKRPVLPVISVPKEEDIAKKHSMRSAQIPPYQRINRSACELLSRPSSCHRLSDCDLHLSLCPKTALSWSNRRHKTSQNLSHPFG</sequence>
<dbReference type="GO" id="GO:0030527">
    <property type="term" value="F:structural constituent of chromatin"/>
    <property type="evidence" value="ECO:0007669"/>
    <property type="project" value="InterPro"/>
</dbReference>